<dbReference type="SUPFAM" id="SSF53448">
    <property type="entry name" value="Nucleotide-diphospho-sugar transferases"/>
    <property type="match status" value="1"/>
</dbReference>
<dbReference type="KEGG" id="afla:FHG64_00450"/>
<dbReference type="InterPro" id="IPR029044">
    <property type="entry name" value="Nucleotide-diphossugar_trans"/>
</dbReference>
<evidence type="ECO:0000313" key="2">
    <source>
        <dbReference type="Proteomes" id="UP000309016"/>
    </source>
</evidence>
<accession>A0A5B7WY95</accession>
<sequence>MASVICTLFEGDYHYGLAALANSLNCQGYKGPIYAGYRGALPPWANEAVENTKFKWKGSKTLLITKQLQLHFLPLETEYHLTNYKPNFLLNILEVSPETPQKLFYFDPDIVLVSHWSFFEEWLDSCDVGLFEDVNSPLSKYHPRRIAWRKYYGSFQIPLIFKDPTYANGGFVGVTSTKRDFLVTWQNLQELMAPAIGGLNRSSVSGDPIQKEANTPYAPFMKSDQDALNATVEAWDGVVSFIGKEGMALGPGEAIIPHALGKRKPWHINPVFHALAGYPPTIAHKAYWEYSKGFISAHSRSTIAYYIFNQRLASFIGRFYCRN</sequence>
<keyword evidence="2" id="KW-1185">Reference proteome</keyword>
<protein>
    <submittedName>
        <fullName evidence="1">Uncharacterized protein</fullName>
    </submittedName>
</protein>
<reference evidence="1 2" key="1">
    <citation type="submission" date="2019-06" db="EMBL/GenBank/DDBJ databases">
        <title>Complete genome sequence of Antarcticibacterium flavum KCTC 52984T from an Antarctic marine sediment.</title>
        <authorList>
            <person name="Lee Y.M."/>
            <person name="Shin S.C."/>
        </authorList>
    </citation>
    <scope>NUCLEOTIDE SEQUENCE [LARGE SCALE GENOMIC DNA]</scope>
    <source>
        <strain evidence="1 2">KCTC 52984</strain>
    </source>
</reference>
<dbReference type="AlphaFoldDB" id="A0A5B7WY95"/>
<organism evidence="1 2">
    <name type="scientific">Antarcticibacterium flavum</name>
    <dbReference type="NCBI Taxonomy" id="2058175"/>
    <lineage>
        <taxon>Bacteria</taxon>
        <taxon>Pseudomonadati</taxon>
        <taxon>Bacteroidota</taxon>
        <taxon>Flavobacteriia</taxon>
        <taxon>Flavobacteriales</taxon>
        <taxon>Flavobacteriaceae</taxon>
        <taxon>Antarcticibacterium</taxon>
    </lineage>
</organism>
<name>A0A5B7WY95_9FLAO</name>
<dbReference type="Proteomes" id="UP000309016">
    <property type="component" value="Chromosome"/>
</dbReference>
<dbReference type="OrthoDB" id="8479124at2"/>
<evidence type="ECO:0000313" key="1">
    <source>
        <dbReference type="EMBL" id="QCY67985.1"/>
    </source>
</evidence>
<gene>
    <name evidence="1" type="ORF">FHG64_00450</name>
</gene>
<dbReference type="RefSeq" id="WP_139064602.1">
    <property type="nucleotide sequence ID" value="NZ_CP040812.1"/>
</dbReference>
<dbReference type="EMBL" id="CP040812">
    <property type="protein sequence ID" value="QCY67985.1"/>
    <property type="molecule type" value="Genomic_DNA"/>
</dbReference>
<proteinExistence type="predicted"/>